<dbReference type="Proteomes" id="UP000664914">
    <property type="component" value="Chromosome"/>
</dbReference>
<evidence type="ECO:0000259" key="3">
    <source>
        <dbReference type="SMART" id="SM00822"/>
    </source>
</evidence>
<comment type="similarity">
    <text evidence="1">Belongs to the short-chain dehydrogenases/reductases (SDR) family.</text>
</comment>
<evidence type="ECO:0000313" key="4">
    <source>
        <dbReference type="EMBL" id="QTH21371.1"/>
    </source>
</evidence>
<keyword evidence="2" id="KW-0560">Oxidoreductase</keyword>
<sequence length="265" mass="27643">MTAAETHGVPSPDFPDADGIALVIGGSGGIGRAICEKLAAAGTDVALTYRSNPATADEVVSAVERHGRNAAAHALDMADPADVARACAGIVARHGRIHTVVNATGSHIAMKYIGDIGPDEFGRVMRADVDGWFAAVHALLPHMRAKGGSFVTLSTTGLFRWPAKDALSVIPKAANDALMTGIAREEGRNGIRANTVALGLIDAGLFRKLIGVAYDDAYIEAARRNSALKRLGTADEVAEAVLFFASHRARFVTGQTLTLDGGYSL</sequence>
<organism evidence="4 5">
    <name type="scientific">Rhizorhabdus wittichii</name>
    <dbReference type="NCBI Taxonomy" id="160791"/>
    <lineage>
        <taxon>Bacteria</taxon>
        <taxon>Pseudomonadati</taxon>
        <taxon>Pseudomonadota</taxon>
        <taxon>Alphaproteobacteria</taxon>
        <taxon>Sphingomonadales</taxon>
        <taxon>Sphingomonadaceae</taxon>
        <taxon>Rhizorhabdus</taxon>
    </lineage>
</organism>
<reference evidence="4" key="1">
    <citation type="submission" date="2020-07" db="EMBL/GenBank/DDBJ databases">
        <authorList>
            <person name="Camacho E."/>
        </authorList>
    </citation>
    <scope>NUCLEOTIDE SEQUENCE</scope>
    <source>
        <strain evidence="4">MPO218</strain>
    </source>
</reference>
<dbReference type="GO" id="GO:0016491">
    <property type="term" value="F:oxidoreductase activity"/>
    <property type="evidence" value="ECO:0007669"/>
    <property type="project" value="UniProtKB-KW"/>
</dbReference>
<dbReference type="CDD" id="cd05233">
    <property type="entry name" value="SDR_c"/>
    <property type="match status" value="1"/>
</dbReference>
<protein>
    <submittedName>
        <fullName evidence="4">SDR family oxidoreductase</fullName>
    </submittedName>
</protein>
<dbReference type="RefSeq" id="WP_208632673.1">
    <property type="nucleotide sequence ID" value="NZ_CP059319.1"/>
</dbReference>
<proteinExistence type="inferred from homology"/>
<dbReference type="Pfam" id="PF13561">
    <property type="entry name" value="adh_short_C2"/>
    <property type="match status" value="1"/>
</dbReference>
<dbReference type="InterPro" id="IPR036291">
    <property type="entry name" value="NAD(P)-bd_dom_sf"/>
</dbReference>
<dbReference type="AlphaFoldDB" id="A0A975D349"/>
<dbReference type="InterPro" id="IPR057326">
    <property type="entry name" value="KR_dom"/>
</dbReference>
<dbReference type="Gene3D" id="3.40.50.720">
    <property type="entry name" value="NAD(P)-binding Rossmann-like Domain"/>
    <property type="match status" value="1"/>
</dbReference>
<dbReference type="EMBL" id="CP059319">
    <property type="protein sequence ID" value="QTH21371.1"/>
    <property type="molecule type" value="Genomic_DNA"/>
</dbReference>
<reference evidence="4" key="2">
    <citation type="submission" date="2021-04" db="EMBL/GenBank/DDBJ databases">
        <title>Isolation and genomic analysis of the ibuprofen-degrading bacterium Sphingomonas strain MPO218.</title>
        <authorList>
            <person name="Aulestia M."/>
            <person name="Flores A."/>
            <person name="Mangas E.L."/>
            <person name="Perez-Pulido A.J."/>
            <person name="Santero E."/>
            <person name="Camacho E.M."/>
        </authorList>
    </citation>
    <scope>NUCLEOTIDE SEQUENCE</scope>
    <source>
        <strain evidence="4">MPO218</strain>
    </source>
</reference>
<gene>
    <name evidence="4" type="ORF">HRJ34_24135</name>
</gene>
<name>A0A975D349_9SPHN</name>
<dbReference type="SMART" id="SM00822">
    <property type="entry name" value="PKS_KR"/>
    <property type="match status" value="1"/>
</dbReference>
<evidence type="ECO:0000313" key="5">
    <source>
        <dbReference type="Proteomes" id="UP000664914"/>
    </source>
</evidence>
<evidence type="ECO:0000256" key="2">
    <source>
        <dbReference type="ARBA" id="ARBA00023002"/>
    </source>
</evidence>
<feature type="domain" description="Ketoreductase" evidence="3">
    <location>
        <begin position="19"/>
        <end position="204"/>
    </location>
</feature>
<dbReference type="SUPFAM" id="SSF51735">
    <property type="entry name" value="NAD(P)-binding Rossmann-fold domains"/>
    <property type="match status" value="1"/>
</dbReference>
<dbReference type="PRINTS" id="PR00081">
    <property type="entry name" value="GDHRDH"/>
</dbReference>
<accession>A0A975D349</accession>
<dbReference type="PANTHER" id="PTHR43639:SF1">
    <property type="entry name" value="SHORT-CHAIN DEHYDROGENASE_REDUCTASE FAMILY PROTEIN"/>
    <property type="match status" value="1"/>
</dbReference>
<evidence type="ECO:0000256" key="1">
    <source>
        <dbReference type="ARBA" id="ARBA00006484"/>
    </source>
</evidence>
<dbReference type="InterPro" id="IPR002347">
    <property type="entry name" value="SDR_fam"/>
</dbReference>
<dbReference type="PANTHER" id="PTHR43639">
    <property type="entry name" value="OXIDOREDUCTASE, SHORT-CHAIN DEHYDROGENASE/REDUCTASE FAMILY (AFU_ORTHOLOGUE AFUA_5G02870)"/>
    <property type="match status" value="1"/>
</dbReference>